<feature type="region of interest" description="Disordered" evidence="1">
    <location>
        <begin position="1"/>
        <end position="34"/>
    </location>
</feature>
<feature type="domain" description="DUF4246" evidence="2">
    <location>
        <begin position="100"/>
        <end position="609"/>
    </location>
</feature>
<feature type="domain" description="DUF4246" evidence="3">
    <location>
        <begin position="29"/>
        <end position="77"/>
    </location>
</feature>
<evidence type="ECO:0000259" key="2">
    <source>
        <dbReference type="Pfam" id="PF14033"/>
    </source>
</evidence>
<sequence length="668" mass="77089">MSPRRLRRLTRIPSPSSPSSPPPPPPINYPHPLEASPAQALSYHDQCLREFSAAIRNKPNWTTKVTNRKLMVKWIREAALQDSQEFCEENYLVPIWDTDSIKFVTEELVDGYKAYVESLREEGSCIEPGLDCVWRADGLVEEEVRGQLIDAVATLENVPEKKKDWHPGSGGLVLDLVHPSMWPIIYGKTISSTDGKPIQYPKEATVPGEIEDSDDEDDYYNNDDDDDEDDEDAQERRREEKLLEAQKLNGWSTKFCWLPSLFQVSPDGKSTKIKSYINNLSTPDQKELFYPILEKIFTKFVPMFNHVLADLAGGRDRIYRTQDPNEFCWEGRDYHIVSIPLSAFKRKWEKFLGQYERGEKFSRGFTAHYCRTQRYEWGPERDEIDSDWNDRSDDEEEEEKKSSDPGIGSSKRKRNHRNKKGKDSSPYDEYEEVELWDIGKVQMCSKWSPPRITDQIKLEGKAAKVIVKLANIVLTPKNPKYNGGSWHVEAMKNERILATGIYYYAQENITDSTLSFRRTASVDQNSQWSDSYWTRLHAMGRSYGVQYLGKIETKENRAIVFPNVYQHCVSPFTLTDPKKPGYRKILVFFLCDPNHDVPTTETVMPQQPEQRIDLEKSLREGPLGGLPEEIFQGIVGELPPLITLDEAREYRSELMEERSSFMGNSSKM</sequence>
<comment type="caution">
    <text evidence="4">The sequence shown here is derived from an EMBL/GenBank/DDBJ whole genome shotgun (WGS) entry which is preliminary data.</text>
</comment>
<dbReference type="InterPro" id="IPR025340">
    <property type="entry name" value="DUF4246"/>
</dbReference>
<dbReference type="InterPro" id="IPR049192">
    <property type="entry name" value="DUF4246_C"/>
</dbReference>
<feature type="region of interest" description="Disordered" evidence="1">
    <location>
        <begin position="196"/>
        <end position="236"/>
    </location>
</feature>
<feature type="compositionally biased region" description="Basic residues" evidence="1">
    <location>
        <begin position="1"/>
        <end position="10"/>
    </location>
</feature>
<dbReference type="AlphaFoldDB" id="A0A8H8VF43"/>
<accession>A0A8H8VF43</accession>
<feature type="compositionally biased region" description="Acidic residues" evidence="1">
    <location>
        <begin position="382"/>
        <end position="398"/>
    </location>
</feature>
<evidence type="ECO:0000259" key="3">
    <source>
        <dbReference type="Pfam" id="PF21666"/>
    </source>
</evidence>
<dbReference type="Proteomes" id="UP000614610">
    <property type="component" value="Unassembled WGS sequence"/>
</dbReference>
<protein>
    <submittedName>
        <fullName evidence="4">Uncharacterized protein</fullName>
    </submittedName>
</protein>
<dbReference type="EMBL" id="WIWT01000017">
    <property type="protein sequence ID" value="KAF3216087.1"/>
    <property type="molecule type" value="Genomic_DNA"/>
</dbReference>
<evidence type="ECO:0000313" key="5">
    <source>
        <dbReference type="Proteomes" id="UP000614610"/>
    </source>
</evidence>
<name>A0A8H8VF43_ORBOL</name>
<dbReference type="Pfam" id="PF14033">
    <property type="entry name" value="DUF4246"/>
    <property type="match status" value="1"/>
</dbReference>
<feature type="compositionally biased region" description="Pro residues" evidence="1">
    <location>
        <begin position="15"/>
        <end position="29"/>
    </location>
</feature>
<proteinExistence type="predicted"/>
<feature type="compositionally biased region" description="Basic residues" evidence="1">
    <location>
        <begin position="410"/>
        <end position="420"/>
    </location>
</feature>
<dbReference type="PANTHER" id="PTHR33119:SF1">
    <property type="entry name" value="FE2OG DIOXYGENASE DOMAIN-CONTAINING PROTEIN"/>
    <property type="match status" value="1"/>
</dbReference>
<dbReference type="OrthoDB" id="415532at2759"/>
<feature type="region of interest" description="Disordered" evidence="1">
    <location>
        <begin position="381"/>
        <end position="426"/>
    </location>
</feature>
<dbReference type="Pfam" id="PF21666">
    <property type="entry name" value="DUF4246_N"/>
    <property type="match status" value="1"/>
</dbReference>
<organism evidence="4 5">
    <name type="scientific">Orbilia oligospora</name>
    <name type="common">Nematode-trapping fungus</name>
    <name type="synonym">Arthrobotrys oligospora</name>
    <dbReference type="NCBI Taxonomy" id="2813651"/>
    <lineage>
        <taxon>Eukaryota</taxon>
        <taxon>Fungi</taxon>
        <taxon>Dikarya</taxon>
        <taxon>Ascomycota</taxon>
        <taxon>Pezizomycotina</taxon>
        <taxon>Orbiliomycetes</taxon>
        <taxon>Orbiliales</taxon>
        <taxon>Orbiliaceae</taxon>
        <taxon>Orbilia</taxon>
    </lineage>
</organism>
<evidence type="ECO:0000256" key="1">
    <source>
        <dbReference type="SAM" id="MobiDB-lite"/>
    </source>
</evidence>
<feature type="compositionally biased region" description="Acidic residues" evidence="1">
    <location>
        <begin position="209"/>
        <end position="233"/>
    </location>
</feature>
<evidence type="ECO:0000313" key="4">
    <source>
        <dbReference type="EMBL" id="KAF3216087.1"/>
    </source>
</evidence>
<reference evidence="4" key="1">
    <citation type="submission" date="2019-06" db="EMBL/GenBank/DDBJ databases">
        <authorList>
            <person name="Palmer J.M."/>
        </authorList>
    </citation>
    <scope>NUCLEOTIDE SEQUENCE</scope>
    <source>
        <strain evidence="4">TWF679</strain>
    </source>
</reference>
<dbReference type="PANTHER" id="PTHR33119">
    <property type="entry name" value="IFI3P"/>
    <property type="match status" value="1"/>
</dbReference>
<dbReference type="InterPro" id="IPR049207">
    <property type="entry name" value="DUF4246_N"/>
</dbReference>
<gene>
    <name evidence="4" type="ORF">TWF679_003306</name>
</gene>